<evidence type="ECO:0000313" key="11">
    <source>
        <dbReference type="EMBL" id="EEG49248.1"/>
    </source>
</evidence>
<dbReference type="NCBIfam" id="TIGR00690">
    <property type="entry name" value="rpoZ"/>
    <property type="match status" value="1"/>
</dbReference>
<gene>
    <name evidence="10" type="primary">rpoZ</name>
    <name evidence="11" type="ORF">RUMHYD_01828</name>
</gene>
<comment type="similarity">
    <text evidence="1 10">Belongs to the RNA polymerase subunit omega family.</text>
</comment>
<keyword evidence="6 10" id="KW-0548">Nucleotidyltransferase</keyword>
<accession>C0CLV5</accession>
<evidence type="ECO:0000256" key="6">
    <source>
        <dbReference type="ARBA" id="ARBA00022695"/>
    </source>
</evidence>
<dbReference type="RefSeq" id="WP_005948676.1">
    <property type="nucleotide sequence ID" value="NZ_CP136423.1"/>
</dbReference>
<evidence type="ECO:0000313" key="12">
    <source>
        <dbReference type="Proteomes" id="UP000003100"/>
    </source>
</evidence>
<evidence type="ECO:0000256" key="5">
    <source>
        <dbReference type="ARBA" id="ARBA00022679"/>
    </source>
</evidence>
<dbReference type="AlphaFoldDB" id="C0CLV5"/>
<dbReference type="SMART" id="SM01409">
    <property type="entry name" value="RNA_pol_Rpb6"/>
    <property type="match status" value="1"/>
</dbReference>
<dbReference type="SUPFAM" id="SSF63562">
    <property type="entry name" value="RPB6/omega subunit-like"/>
    <property type="match status" value="1"/>
</dbReference>
<evidence type="ECO:0000256" key="3">
    <source>
        <dbReference type="ARBA" id="ARBA00013725"/>
    </source>
</evidence>
<dbReference type="HOGENOM" id="CLU_153189_1_0_9"/>
<dbReference type="PANTHER" id="PTHR34476:SF1">
    <property type="entry name" value="DNA-DIRECTED RNA POLYMERASE SUBUNIT OMEGA"/>
    <property type="match status" value="1"/>
</dbReference>
<dbReference type="EMBL" id="ACBZ01000095">
    <property type="protein sequence ID" value="EEG49248.1"/>
    <property type="molecule type" value="Genomic_DNA"/>
</dbReference>
<dbReference type="GO" id="GO:0006351">
    <property type="term" value="P:DNA-templated transcription"/>
    <property type="evidence" value="ECO:0007669"/>
    <property type="project" value="UniProtKB-UniRule"/>
</dbReference>
<keyword evidence="5 10" id="KW-0808">Transferase</keyword>
<dbReference type="EC" id="2.7.7.6" evidence="2 10"/>
<evidence type="ECO:0000256" key="10">
    <source>
        <dbReference type="HAMAP-Rule" id="MF_00366"/>
    </source>
</evidence>
<dbReference type="GO" id="GO:0003899">
    <property type="term" value="F:DNA-directed RNA polymerase activity"/>
    <property type="evidence" value="ECO:0007669"/>
    <property type="project" value="UniProtKB-UniRule"/>
</dbReference>
<keyword evidence="4 10" id="KW-0240">DNA-directed RNA polymerase</keyword>
<protein>
    <recommendedName>
        <fullName evidence="3 10">DNA-directed RNA polymerase subunit omega</fullName>
        <shortName evidence="10">RNAP omega subunit</shortName>
        <ecNumber evidence="2 10">2.7.7.6</ecNumber>
    </recommendedName>
    <alternativeName>
        <fullName evidence="10">RNA polymerase omega subunit</fullName>
    </alternativeName>
    <alternativeName>
        <fullName evidence="8 10">Transcriptase subunit omega</fullName>
    </alternativeName>
</protein>
<evidence type="ECO:0000256" key="1">
    <source>
        <dbReference type="ARBA" id="ARBA00006711"/>
    </source>
</evidence>
<dbReference type="eggNOG" id="COG1758">
    <property type="taxonomic scope" value="Bacteria"/>
</dbReference>
<reference evidence="11 12" key="1">
    <citation type="submission" date="2009-01" db="EMBL/GenBank/DDBJ databases">
        <authorList>
            <person name="Fulton L."/>
            <person name="Clifton S."/>
            <person name="Fulton B."/>
            <person name="Xu J."/>
            <person name="Minx P."/>
            <person name="Pepin K.H."/>
            <person name="Johnson M."/>
            <person name="Bhonagiri V."/>
            <person name="Nash W.E."/>
            <person name="Mardis E.R."/>
            <person name="Wilson R.K."/>
        </authorList>
    </citation>
    <scope>NUCLEOTIDE SEQUENCE [LARGE SCALE GENOMIC DNA]</scope>
    <source>
        <strain evidence="12">DSM 10507 / JCM 14656 / S5a33</strain>
    </source>
</reference>
<dbReference type="GeneID" id="86822154"/>
<reference evidence="11 12" key="2">
    <citation type="submission" date="2009-02" db="EMBL/GenBank/DDBJ databases">
        <title>Draft genome sequence of Blautia hydrogenotrophica DSM 10507 (Ruminococcus hydrogenotrophicus DSM 10507).</title>
        <authorList>
            <person name="Sudarsanam P."/>
            <person name="Ley R."/>
            <person name="Guruge J."/>
            <person name="Turnbaugh P.J."/>
            <person name="Mahowald M."/>
            <person name="Liep D."/>
            <person name="Gordon J."/>
        </authorList>
    </citation>
    <scope>NUCLEOTIDE SEQUENCE [LARGE SCALE GENOMIC DNA]</scope>
    <source>
        <strain evidence="12">DSM 10507 / JCM 14656 / S5a33</strain>
    </source>
</reference>
<keyword evidence="7 10" id="KW-0804">Transcription</keyword>
<keyword evidence="12" id="KW-1185">Reference proteome</keyword>
<evidence type="ECO:0000256" key="7">
    <source>
        <dbReference type="ARBA" id="ARBA00023163"/>
    </source>
</evidence>
<comment type="catalytic activity">
    <reaction evidence="9 10">
        <text>RNA(n) + a ribonucleoside 5'-triphosphate = RNA(n+1) + diphosphate</text>
        <dbReference type="Rhea" id="RHEA:21248"/>
        <dbReference type="Rhea" id="RHEA-COMP:14527"/>
        <dbReference type="Rhea" id="RHEA-COMP:17342"/>
        <dbReference type="ChEBI" id="CHEBI:33019"/>
        <dbReference type="ChEBI" id="CHEBI:61557"/>
        <dbReference type="ChEBI" id="CHEBI:140395"/>
        <dbReference type="EC" id="2.7.7.6"/>
    </reaction>
</comment>
<dbReference type="Proteomes" id="UP000003100">
    <property type="component" value="Unassembled WGS sequence"/>
</dbReference>
<dbReference type="InterPro" id="IPR006110">
    <property type="entry name" value="Pol_omega/Rpo6/RPB6"/>
</dbReference>
<evidence type="ECO:0000256" key="2">
    <source>
        <dbReference type="ARBA" id="ARBA00012418"/>
    </source>
</evidence>
<dbReference type="HAMAP" id="MF_00366">
    <property type="entry name" value="RNApol_bact_RpoZ"/>
    <property type="match status" value="1"/>
</dbReference>
<sequence length="84" mass="9135">MIHPSYSELIKVVNQGAEDDETPVVSSRYSIVLATSKRARQLIAGAEPKVGGTHGKKPLSIAIDELYKGQVKIMPEEEEKGGEE</sequence>
<comment type="subunit">
    <text evidence="10">The RNAP catalytic core consists of 2 alpha, 1 beta, 1 beta' and 1 omega subunit. When a sigma factor is associated with the core the holoenzyme is formed, which can initiate transcription.</text>
</comment>
<dbReference type="InterPro" id="IPR036161">
    <property type="entry name" value="RPB6/omega-like_sf"/>
</dbReference>
<dbReference type="PATRIC" id="fig|476272.21.peg.2207"/>
<name>C0CLV5_BLAHS</name>
<comment type="function">
    <text evidence="10">Promotes RNA polymerase assembly. Latches the N- and C-terminal regions of the beta' subunit thereby facilitating its interaction with the beta and alpha subunits.</text>
</comment>
<dbReference type="GO" id="GO:0000428">
    <property type="term" value="C:DNA-directed RNA polymerase complex"/>
    <property type="evidence" value="ECO:0007669"/>
    <property type="project" value="UniProtKB-KW"/>
</dbReference>
<evidence type="ECO:0000256" key="4">
    <source>
        <dbReference type="ARBA" id="ARBA00022478"/>
    </source>
</evidence>
<dbReference type="GO" id="GO:0003677">
    <property type="term" value="F:DNA binding"/>
    <property type="evidence" value="ECO:0007669"/>
    <property type="project" value="UniProtKB-UniRule"/>
</dbReference>
<dbReference type="Gene3D" id="3.90.940.10">
    <property type="match status" value="1"/>
</dbReference>
<evidence type="ECO:0000256" key="9">
    <source>
        <dbReference type="ARBA" id="ARBA00048552"/>
    </source>
</evidence>
<proteinExistence type="inferred from homology"/>
<organism evidence="11 12">
    <name type="scientific">Blautia hydrogenotrophica (strain DSM 10507 / JCM 14656 / S5a33)</name>
    <name type="common">Ruminococcus hydrogenotrophicus</name>
    <dbReference type="NCBI Taxonomy" id="476272"/>
    <lineage>
        <taxon>Bacteria</taxon>
        <taxon>Bacillati</taxon>
        <taxon>Bacillota</taxon>
        <taxon>Clostridia</taxon>
        <taxon>Lachnospirales</taxon>
        <taxon>Lachnospiraceae</taxon>
        <taxon>Blautia</taxon>
    </lineage>
</organism>
<dbReference type="PANTHER" id="PTHR34476">
    <property type="entry name" value="DNA-DIRECTED RNA POLYMERASE SUBUNIT OMEGA"/>
    <property type="match status" value="1"/>
</dbReference>
<dbReference type="Pfam" id="PF01192">
    <property type="entry name" value="RNA_pol_Rpb6"/>
    <property type="match status" value="1"/>
</dbReference>
<dbReference type="InterPro" id="IPR003716">
    <property type="entry name" value="DNA-dir_RNA_pol_omega"/>
</dbReference>
<evidence type="ECO:0000256" key="8">
    <source>
        <dbReference type="ARBA" id="ARBA00029924"/>
    </source>
</evidence>